<dbReference type="PANTHER" id="PTHR45985:SF3">
    <property type="entry name" value="CHITIN DEACETYLASE-LIKE 4"/>
    <property type="match status" value="1"/>
</dbReference>
<comment type="caution">
    <text evidence="2">The sequence shown here is derived from an EMBL/GenBank/DDBJ whole genome shotgun (WGS) entry which is preliminary data.</text>
</comment>
<dbReference type="Gene3D" id="3.20.20.370">
    <property type="entry name" value="Glycoside hydrolase/deacetylase"/>
    <property type="match status" value="1"/>
</dbReference>
<accession>A0A4Q2SZQ4</accession>
<dbReference type="OrthoDB" id="438898at2"/>
<dbReference type="AlphaFoldDB" id="A0A4Q2SZQ4"/>
<proteinExistence type="predicted"/>
<evidence type="ECO:0000256" key="1">
    <source>
        <dbReference type="SAM" id="SignalP"/>
    </source>
</evidence>
<protein>
    <submittedName>
        <fullName evidence="2">Polysaccharide deacetylase</fullName>
    </submittedName>
</protein>
<organism evidence="2 3">
    <name type="scientific">Ciceribacter ferrooxidans</name>
    <dbReference type="NCBI Taxonomy" id="2509717"/>
    <lineage>
        <taxon>Bacteria</taxon>
        <taxon>Pseudomonadati</taxon>
        <taxon>Pseudomonadota</taxon>
        <taxon>Alphaproteobacteria</taxon>
        <taxon>Hyphomicrobiales</taxon>
        <taxon>Rhizobiaceae</taxon>
        <taxon>Ciceribacter</taxon>
    </lineage>
</organism>
<dbReference type="GO" id="GO:0005975">
    <property type="term" value="P:carbohydrate metabolic process"/>
    <property type="evidence" value="ECO:0007669"/>
    <property type="project" value="InterPro"/>
</dbReference>
<keyword evidence="1" id="KW-0732">Signal</keyword>
<dbReference type="InterPro" id="IPR052740">
    <property type="entry name" value="CE4"/>
</dbReference>
<feature type="chain" id="PRO_5020736163" evidence="1">
    <location>
        <begin position="22"/>
        <end position="333"/>
    </location>
</feature>
<dbReference type="PANTHER" id="PTHR45985">
    <property type="match status" value="1"/>
</dbReference>
<evidence type="ECO:0000313" key="3">
    <source>
        <dbReference type="Proteomes" id="UP000291088"/>
    </source>
</evidence>
<dbReference type="InterPro" id="IPR011330">
    <property type="entry name" value="Glyco_hydro/deAcase_b/a-brl"/>
</dbReference>
<reference evidence="2 3" key="1">
    <citation type="submission" date="2019-01" db="EMBL/GenBank/DDBJ databases">
        <authorList>
            <person name="Deng T."/>
        </authorList>
    </citation>
    <scope>NUCLEOTIDE SEQUENCE [LARGE SCALE GENOMIC DNA]</scope>
    <source>
        <strain evidence="2 3">F8825</strain>
    </source>
</reference>
<dbReference type="EMBL" id="SDVB01000238">
    <property type="protein sequence ID" value="RYC11826.1"/>
    <property type="molecule type" value="Genomic_DNA"/>
</dbReference>
<sequence length="333" mass="36758">MHRSLLLLSTALLLPVTGAAAVDQPLSVMRPQILVISFDGAGSNELWEKSRAMAKKVGAEFTYFLSCTNLIPREAKKGYTAPGQKAGRSNVGFAPNKEDAAARLDHIWQAHLEGHEIANHACGHFDGKDWTREDWLKEFSSFDTVLKAAWQANGVGDREPKEWQDFVENGITGFRAPYLSATKALTEAERAAGFVYDASGVAKGPQWPENKGGLVRFALPLIPEGPRDRQILGMDYNLFIRHSAGLDNPSKSIEYEERAYTAFKSAFDAQYDGERIPLQFGFHFVEMNGGAYWRALERLVADVCGRSDVACVSYTEAMHVIETGQHSTTPASN</sequence>
<evidence type="ECO:0000313" key="2">
    <source>
        <dbReference type="EMBL" id="RYC11826.1"/>
    </source>
</evidence>
<dbReference type="Proteomes" id="UP000291088">
    <property type="component" value="Unassembled WGS sequence"/>
</dbReference>
<feature type="signal peptide" evidence="1">
    <location>
        <begin position="1"/>
        <end position="21"/>
    </location>
</feature>
<gene>
    <name evidence="2" type="ORF">EUU22_12205</name>
</gene>
<dbReference type="SUPFAM" id="SSF88713">
    <property type="entry name" value="Glycoside hydrolase/deacetylase"/>
    <property type="match status" value="1"/>
</dbReference>
<dbReference type="RefSeq" id="WP_129332262.1">
    <property type="nucleotide sequence ID" value="NZ_SDVB01000238.1"/>
</dbReference>
<keyword evidence="3" id="KW-1185">Reference proteome</keyword>
<name>A0A4Q2SZQ4_9HYPH</name>